<dbReference type="InterPro" id="IPR029060">
    <property type="entry name" value="PIN-like_dom_sf"/>
</dbReference>
<keyword evidence="4" id="KW-0378">Hydrolase</keyword>
<feature type="domain" description="PIN" evidence="6">
    <location>
        <begin position="3"/>
        <end position="119"/>
    </location>
</feature>
<dbReference type="GO" id="GO:0016787">
    <property type="term" value="F:hydrolase activity"/>
    <property type="evidence" value="ECO:0007669"/>
    <property type="project" value="UniProtKB-KW"/>
</dbReference>
<dbReference type="AlphaFoldDB" id="A0A0G0PZV2"/>
<evidence type="ECO:0000313" key="7">
    <source>
        <dbReference type="EMBL" id="KKR30626.1"/>
    </source>
</evidence>
<dbReference type="InterPro" id="IPR051749">
    <property type="entry name" value="PINc/VapC_TA_RNase"/>
</dbReference>
<dbReference type="SUPFAM" id="SSF88723">
    <property type="entry name" value="PIN domain-like"/>
    <property type="match status" value="1"/>
</dbReference>
<organism evidence="7 8">
    <name type="scientific">Candidatus Woesebacteria bacterium GW2011_GWA1_39_8</name>
    <dbReference type="NCBI Taxonomy" id="1618552"/>
    <lineage>
        <taxon>Bacteria</taxon>
        <taxon>Candidatus Woeseibacteriota</taxon>
    </lineage>
</organism>
<evidence type="ECO:0000256" key="1">
    <source>
        <dbReference type="ARBA" id="ARBA00022649"/>
    </source>
</evidence>
<dbReference type="Pfam" id="PF01850">
    <property type="entry name" value="PIN"/>
    <property type="match status" value="1"/>
</dbReference>
<dbReference type="PANTHER" id="PTHR42740:SF1">
    <property type="entry name" value="RIBONUCLEASE VAPC3"/>
    <property type="match status" value="1"/>
</dbReference>
<name>A0A0G0PZV2_9BACT</name>
<evidence type="ECO:0000313" key="8">
    <source>
        <dbReference type="Proteomes" id="UP000034793"/>
    </source>
</evidence>
<evidence type="ECO:0000256" key="5">
    <source>
        <dbReference type="ARBA" id="ARBA00022842"/>
    </source>
</evidence>
<dbReference type="GO" id="GO:0046872">
    <property type="term" value="F:metal ion binding"/>
    <property type="evidence" value="ECO:0007669"/>
    <property type="project" value="UniProtKB-KW"/>
</dbReference>
<accession>A0A0G0PZV2</accession>
<sequence>MKIIVDTSILIDNLRGGDKWNKFQEKVDEDSEIFLPTIVVFELFLGSSSQRKDVEKKIGELRKCFQQIELTWDIAKRSAEIYRSQTKDIEAADCIIAASSFEIGGSVLTLNKKHFEKIPGISIYPL</sequence>
<evidence type="ECO:0000256" key="2">
    <source>
        <dbReference type="ARBA" id="ARBA00022722"/>
    </source>
</evidence>
<comment type="caution">
    <text evidence="7">The sequence shown here is derived from an EMBL/GenBank/DDBJ whole genome shotgun (WGS) entry which is preliminary data.</text>
</comment>
<keyword evidence="2" id="KW-0540">Nuclease</keyword>
<evidence type="ECO:0000259" key="6">
    <source>
        <dbReference type="Pfam" id="PF01850"/>
    </source>
</evidence>
<keyword evidence="3" id="KW-0479">Metal-binding</keyword>
<keyword evidence="5" id="KW-0460">Magnesium</keyword>
<dbReference type="Gene3D" id="3.40.50.1010">
    <property type="entry name" value="5'-nuclease"/>
    <property type="match status" value="1"/>
</dbReference>
<reference evidence="7 8" key="1">
    <citation type="journal article" date="2015" name="Nature">
        <title>rRNA introns, odd ribosomes, and small enigmatic genomes across a large radiation of phyla.</title>
        <authorList>
            <person name="Brown C.T."/>
            <person name="Hug L.A."/>
            <person name="Thomas B.C."/>
            <person name="Sharon I."/>
            <person name="Castelle C.J."/>
            <person name="Singh A."/>
            <person name="Wilkins M.J."/>
            <person name="Williams K.H."/>
            <person name="Banfield J.F."/>
        </authorList>
    </citation>
    <scope>NUCLEOTIDE SEQUENCE [LARGE SCALE GENOMIC DNA]</scope>
</reference>
<gene>
    <name evidence="7" type="ORF">UT61_C0004G0053</name>
</gene>
<dbReference type="EMBL" id="LBXL01000004">
    <property type="protein sequence ID" value="KKR30626.1"/>
    <property type="molecule type" value="Genomic_DNA"/>
</dbReference>
<dbReference type="PANTHER" id="PTHR42740">
    <property type="entry name" value="RIBONUCLEASE VAPC3"/>
    <property type="match status" value="1"/>
</dbReference>
<evidence type="ECO:0000256" key="3">
    <source>
        <dbReference type="ARBA" id="ARBA00022723"/>
    </source>
</evidence>
<keyword evidence="1" id="KW-1277">Toxin-antitoxin system</keyword>
<protein>
    <recommendedName>
        <fullName evidence="6">PIN domain-containing protein</fullName>
    </recommendedName>
</protein>
<proteinExistence type="predicted"/>
<dbReference type="GO" id="GO:0004540">
    <property type="term" value="F:RNA nuclease activity"/>
    <property type="evidence" value="ECO:0007669"/>
    <property type="project" value="TreeGrafter"/>
</dbReference>
<evidence type="ECO:0000256" key="4">
    <source>
        <dbReference type="ARBA" id="ARBA00022801"/>
    </source>
</evidence>
<dbReference type="InterPro" id="IPR002716">
    <property type="entry name" value="PIN_dom"/>
</dbReference>
<dbReference type="Proteomes" id="UP000034793">
    <property type="component" value="Unassembled WGS sequence"/>
</dbReference>